<name>Q029T1_SOLUE</name>
<dbReference type="OrthoDB" id="9805367at2"/>
<dbReference type="EC" id="3.4.14.-" evidence="6"/>
<keyword evidence="3 6" id="KW-0645">Protease</keyword>
<keyword evidence="4" id="KW-0732">Signal</keyword>
<dbReference type="KEGG" id="sus:Acid_1201"/>
<dbReference type="InterPro" id="IPR043504">
    <property type="entry name" value="Peptidase_S1_PA_chymotrypsin"/>
</dbReference>
<reference evidence="7" key="1">
    <citation type="submission" date="2006-10" db="EMBL/GenBank/DDBJ databases">
        <title>Complete sequence of Solibacter usitatus Ellin6076.</title>
        <authorList>
            <consortium name="US DOE Joint Genome Institute"/>
            <person name="Copeland A."/>
            <person name="Lucas S."/>
            <person name="Lapidus A."/>
            <person name="Barry K."/>
            <person name="Detter J.C."/>
            <person name="Glavina del Rio T."/>
            <person name="Hammon N."/>
            <person name="Israni S."/>
            <person name="Dalin E."/>
            <person name="Tice H."/>
            <person name="Pitluck S."/>
            <person name="Thompson L.S."/>
            <person name="Brettin T."/>
            <person name="Bruce D."/>
            <person name="Han C."/>
            <person name="Tapia R."/>
            <person name="Gilna P."/>
            <person name="Schmutz J."/>
            <person name="Larimer F."/>
            <person name="Land M."/>
            <person name="Hauser L."/>
            <person name="Kyrpides N."/>
            <person name="Mikhailova N."/>
            <person name="Janssen P.H."/>
            <person name="Kuske C.R."/>
            <person name="Richardson P."/>
        </authorList>
    </citation>
    <scope>NUCLEOTIDE SEQUENCE</scope>
    <source>
        <strain evidence="7">Ellin6076</strain>
    </source>
</reference>
<dbReference type="STRING" id="234267.Acid_1201"/>
<gene>
    <name evidence="7" type="ordered locus">Acid_1201</name>
</gene>
<keyword evidence="5 6" id="KW-0378">Hydrolase</keyword>
<proteinExistence type="inferred from homology"/>
<dbReference type="GO" id="GO:0043171">
    <property type="term" value="P:peptide catabolic process"/>
    <property type="evidence" value="ECO:0007669"/>
    <property type="project" value="UniProtKB-UniRule"/>
</dbReference>
<dbReference type="GO" id="GO:0006508">
    <property type="term" value="P:proteolysis"/>
    <property type="evidence" value="ECO:0007669"/>
    <property type="project" value="UniProtKB-KW"/>
</dbReference>
<evidence type="ECO:0000256" key="3">
    <source>
        <dbReference type="ARBA" id="ARBA00022670"/>
    </source>
</evidence>
<evidence type="ECO:0000313" key="7">
    <source>
        <dbReference type="EMBL" id="ABJ82195.1"/>
    </source>
</evidence>
<evidence type="ECO:0000256" key="2">
    <source>
        <dbReference type="ARBA" id="ARBA00022438"/>
    </source>
</evidence>
<dbReference type="InParanoid" id="Q029T1"/>
<dbReference type="GO" id="GO:0008239">
    <property type="term" value="F:dipeptidyl-peptidase activity"/>
    <property type="evidence" value="ECO:0007669"/>
    <property type="project" value="UniProtKB-UniRule"/>
</dbReference>
<dbReference type="MEROPS" id="S46.003"/>
<evidence type="ECO:0000256" key="5">
    <source>
        <dbReference type="ARBA" id="ARBA00022801"/>
    </source>
</evidence>
<accession>Q029T1</accession>
<dbReference type="InterPro" id="IPR009003">
    <property type="entry name" value="Peptidase_S1_PA"/>
</dbReference>
<dbReference type="PANTHER" id="PTHR38469:SF1">
    <property type="entry name" value="PERIPLASMIC PEPTIDASE SUBFAMILY S1B"/>
    <property type="match status" value="1"/>
</dbReference>
<dbReference type="eggNOG" id="COG3591">
    <property type="taxonomic scope" value="Bacteria"/>
</dbReference>
<dbReference type="SUPFAM" id="SSF50494">
    <property type="entry name" value="Trypsin-like serine proteases"/>
    <property type="match status" value="1"/>
</dbReference>
<evidence type="ECO:0000256" key="1">
    <source>
        <dbReference type="ARBA" id="ARBA00010491"/>
    </source>
</evidence>
<dbReference type="HOGENOM" id="CLU_013776_0_0_0"/>
<dbReference type="FunFam" id="2.40.10.10:FF:000102">
    <property type="entry name" value="Dipeptidyl-peptidase 7"/>
    <property type="match status" value="1"/>
</dbReference>
<sequence length="748" mass="81207" precursor="true">MLEDTPLKIVRAFLVLLFAAGLLAEEGMWMPQQIPEMAAKLRALGFRGDAKAFADLSGQPMGAIVSLGGCTASFVSPDGLIVTNHHCVTGGLQFNSTPARNLLKDGYLAKTRSEELPNGPGSRVFVTSAVTEVTSAITGNIDAKATDRERYELIERRVKERIAACEKGGQRCNVASFFAGLKYFEIAQMEIKDVRLVYAPAEGIGVFGGETDNWRWPRHTGDWSFLRAYVGQDGKPAAFSKDNVPFKPKHWLKISTEGIKPGELVFVAGYPGRTLRHQTYAQVKETTEWSMPRSIRLAEEQLAILEQLSKQDKTIALKMAGRVQGLNNSLTNQKGMLEGLVKGGSLGMKQAREKELEAWIAADPVRQKKYGDVLPALGALQAESEKTREQSAAMMILTSASSYLGAAQTAYRLAAERPKADLDREPGFQERDWPRIRDGQDRMQRTMDATADRALLRWALGQAVALPADQRLAAVDQAAGLKAGMAKTEADQAIDAFLERLFAGTKLGDRDFRLSLMEKSKAELLATKDPFILLAAAMEPQAEANRNAAKNRGGAQSRLMPRYMEALLAKSGGLVAPDANSTLRVTYGQVKGVDAKDGLYYKPQTTLGGILEKNTGEGDFDAPKMQLDAIKAQRSGKKTPYIDAGLKGVPVNFLSTVDTTGGNSGSPTLNGKGELVGLLFDGTYESVASNFLFDPTTTRSIHVDSRYMLWNMAEVDGAIHLLQEMSIPDSAAGALLRRGPGLKAAGVR</sequence>
<dbReference type="Gene3D" id="2.40.10.10">
    <property type="entry name" value="Trypsin-like serine proteases"/>
    <property type="match status" value="1"/>
</dbReference>
<dbReference type="EMBL" id="CP000473">
    <property type="protein sequence ID" value="ABJ82195.1"/>
    <property type="molecule type" value="Genomic_DNA"/>
</dbReference>
<evidence type="ECO:0000256" key="6">
    <source>
        <dbReference type="RuleBase" id="RU366067"/>
    </source>
</evidence>
<dbReference type="AlphaFoldDB" id="Q029T1"/>
<dbReference type="PANTHER" id="PTHR38469">
    <property type="entry name" value="PERIPLASMIC PEPTIDASE SUBFAMILY S1B"/>
    <property type="match status" value="1"/>
</dbReference>
<dbReference type="InterPro" id="IPR019500">
    <property type="entry name" value="Pep_S46"/>
</dbReference>
<protein>
    <recommendedName>
        <fullName evidence="6">Dipeptidyl-peptidase</fullName>
        <ecNumber evidence="6">3.4.14.-</ecNumber>
    </recommendedName>
</protein>
<dbReference type="Pfam" id="PF10459">
    <property type="entry name" value="Peptidase_S46"/>
    <property type="match status" value="1"/>
</dbReference>
<organism evidence="7">
    <name type="scientific">Solibacter usitatus (strain Ellin6076)</name>
    <dbReference type="NCBI Taxonomy" id="234267"/>
    <lineage>
        <taxon>Bacteria</taxon>
        <taxon>Pseudomonadati</taxon>
        <taxon>Acidobacteriota</taxon>
        <taxon>Terriglobia</taxon>
        <taxon>Bryobacterales</taxon>
        <taxon>Solibacteraceae</taxon>
        <taxon>Candidatus Solibacter</taxon>
    </lineage>
</organism>
<dbReference type="GO" id="GO:0070009">
    <property type="term" value="F:serine-type aminopeptidase activity"/>
    <property type="evidence" value="ECO:0007669"/>
    <property type="project" value="UniProtKB-UniRule"/>
</dbReference>
<evidence type="ECO:0000256" key="4">
    <source>
        <dbReference type="ARBA" id="ARBA00022729"/>
    </source>
</evidence>
<keyword evidence="6" id="KW-0720">Serine protease</keyword>
<comment type="similarity">
    <text evidence="1 6">Belongs to the peptidase S46 family.</text>
</comment>
<keyword evidence="2 6" id="KW-0031">Aminopeptidase</keyword>
<comment type="function">
    <text evidence="6">Catalyzes the removal of dipeptides from the N-terminus of oligopeptides.</text>
</comment>